<dbReference type="OrthoDB" id="9997739at2759"/>
<keyword evidence="3" id="KW-1185">Reference proteome</keyword>
<dbReference type="PANTHER" id="PTHR47843">
    <property type="entry name" value="BTB DOMAIN-CONTAINING PROTEIN-RELATED"/>
    <property type="match status" value="1"/>
</dbReference>
<dbReference type="SUPFAM" id="SSF54695">
    <property type="entry name" value="POZ domain"/>
    <property type="match status" value="1"/>
</dbReference>
<dbReference type="InterPro" id="IPR011333">
    <property type="entry name" value="SKP1/BTB/POZ_sf"/>
</dbReference>
<gene>
    <name evidence="2" type="ORF">GTA08_BOTSDO06379</name>
</gene>
<dbReference type="EMBL" id="WWBZ02000040">
    <property type="protein sequence ID" value="KAF4304997.1"/>
    <property type="molecule type" value="Genomic_DNA"/>
</dbReference>
<dbReference type="Gene3D" id="3.30.710.10">
    <property type="entry name" value="Potassium Channel Kv1.1, Chain A"/>
    <property type="match status" value="1"/>
</dbReference>
<evidence type="ECO:0008006" key="4">
    <source>
        <dbReference type="Google" id="ProtNLM"/>
    </source>
</evidence>
<organism evidence="2 3">
    <name type="scientific">Botryosphaeria dothidea</name>
    <dbReference type="NCBI Taxonomy" id="55169"/>
    <lineage>
        <taxon>Eukaryota</taxon>
        <taxon>Fungi</taxon>
        <taxon>Dikarya</taxon>
        <taxon>Ascomycota</taxon>
        <taxon>Pezizomycotina</taxon>
        <taxon>Dothideomycetes</taxon>
        <taxon>Dothideomycetes incertae sedis</taxon>
        <taxon>Botryosphaeriales</taxon>
        <taxon>Botryosphaeriaceae</taxon>
        <taxon>Botryosphaeria</taxon>
    </lineage>
</organism>
<protein>
    <recommendedName>
        <fullName evidence="4">BTB domain-containing protein</fullName>
    </recommendedName>
</protein>
<sequence length="306" mass="34042">MASSNIETFCGGTFTFYVGPEKVRFILYKNLVARFSKPLEKMMSNGMKESQDGEAFLEHVDVGTFARFAEYVHSGDYSAAAPVEVVREPEECVPEPPGDYEEYSVPADYPNPDDETPAPVEEPAVTPPEPEVPIDVPASADGWGDWSAQLKSIKKKGKKKKTYRLVEEPIPAEEPIPQPFPIDPTPGPNVYLSTSHTSTFASHVAVYHFAQQYLVPGLKKLSGQKLSDALNVFHCYHECVVDICDTVRLIYDPEYDSQHPSALHETISEYATNNFRELMNSILFKSLLTEGGEFPADLCSKVARLL</sequence>
<proteinExistence type="predicted"/>
<reference evidence="2" key="1">
    <citation type="submission" date="2020-04" db="EMBL/GenBank/DDBJ databases">
        <title>Genome Assembly and Annotation of Botryosphaeria dothidea sdau 11-99, a Latent Pathogen of Apple Fruit Ring Rot in China.</title>
        <authorList>
            <person name="Yu C."/>
            <person name="Diao Y."/>
            <person name="Lu Q."/>
            <person name="Zhao J."/>
            <person name="Cui S."/>
            <person name="Peng C."/>
            <person name="He B."/>
            <person name="Liu H."/>
        </authorList>
    </citation>
    <scope>NUCLEOTIDE SEQUENCE [LARGE SCALE GENOMIC DNA]</scope>
    <source>
        <strain evidence="2">Sdau11-99</strain>
    </source>
</reference>
<evidence type="ECO:0000313" key="2">
    <source>
        <dbReference type="EMBL" id="KAF4304997.1"/>
    </source>
</evidence>
<dbReference type="Proteomes" id="UP000572817">
    <property type="component" value="Unassembled WGS sequence"/>
</dbReference>
<evidence type="ECO:0000313" key="3">
    <source>
        <dbReference type="Proteomes" id="UP000572817"/>
    </source>
</evidence>
<comment type="caution">
    <text evidence="2">The sequence shown here is derived from an EMBL/GenBank/DDBJ whole genome shotgun (WGS) entry which is preliminary data.</text>
</comment>
<feature type="region of interest" description="Disordered" evidence="1">
    <location>
        <begin position="106"/>
        <end position="130"/>
    </location>
</feature>
<accession>A0A8H4IPN3</accession>
<name>A0A8H4IPN3_9PEZI</name>
<dbReference type="AlphaFoldDB" id="A0A8H4IPN3"/>
<evidence type="ECO:0000256" key="1">
    <source>
        <dbReference type="SAM" id="MobiDB-lite"/>
    </source>
</evidence>